<sequence length="152" mass="16615">MSRRVLRGFDPSRLRESRLAARSGAGLTIAETARAAGVSAATIYQWESGIRTPQVDVLAAVTAVLDIRIEDVVNVPLDERFPSDLRVLRGLTQPQLGQMAELPTAVVGRIERADIPLTDDKLEVLSKLVGVEQPVYRAAYERARRRPAGTLA</sequence>
<dbReference type="PANTHER" id="PTHR46797:SF1">
    <property type="entry name" value="METHYLPHOSPHONATE SYNTHASE"/>
    <property type="match status" value="1"/>
</dbReference>
<evidence type="ECO:0000313" key="3">
    <source>
        <dbReference type="EMBL" id="SFA45316.1"/>
    </source>
</evidence>
<dbReference type="OrthoDB" id="4724865at2"/>
<accession>A0A1I0T2Q9</accession>
<dbReference type="EMBL" id="FOJN01000003">
    <property type="protein sequence ID" value="SFA45316.1"/>
    <property type="molecule type" value="Genomic_DNA"/>
</dbReference>
<dbReference type="CDD" id="cd00093">
    <property type="entry name" value="HTH_XRE"/>
    <property type="match status" value="2"/>
</dbReference>
<dbReference type="GO" id="GO:0005829">
    <property type="term" value="C:cytosol"/>
    <property type="evidence" value="ECO:0007669"/>
    <property type="project" value="TreeGrafter"/>
</dbReference>
<dbReference type="AlphaFoldDB" id="A0A1I0T2Q9"/>
<dbReference type="SMART" id="SM00530">
    <property type="entry name" value="HTH_XRE"/>
    <property type="match status" value="2"/>
</dbReference>
<evidence type="ECO:0000256" key="1">
    <source>
        <dbReference type="ARBA" id="ARBA00023125"/>
    </source>
</evidence>
<dbReference type="InterPro" id="IPR001387">
    <property type="entry name" value="Cro/C1-type_HTH"/>
</dbReference>
<feature type="domain" description="HTH cro/C1-type" evidence="2">
    <location>
        <begin position="14"/>
        <end position="72"/>
    </location>
</feature>
<reference evidence="3 4" key="1">
    <citation type="submission" date="2016-10" db="EMBL/GenBank/DDBJ databases">
        <authorList>
            <person name="de Groot N.N."/>
        </authorList>
    </citation>
    <scope>NUCLEOTIDE SEQUENCE [LARGE SCALE GENOMIC DNA]</scope>
    <source>
        <strain evidence="3 4">DSM 44908</strain>
    </source>
</reference>
<name>A0A1I0T2Q9_9NOCA</name>
<dbReference type="PROSITE" id="PS50943">
    <property type="entry name" value="HTH_CROC1"/>
    <property type="match status" value="2"/>
</dbReference>
<evidence type="ECO:0000313" key="4">
    <source>
        <dbReference type="Proteomes" id="UP000182054"/>
    </source>
</evidence>
<dbReference type="InterPro" id="IPR010982">
    <property type="entry name" value="Lambda_DNA-bd_dom_sf"/>
</dbReference>
<dbReference type="InterPro" id="IPR050807">
    <property type="entry name" value="TransReg_Diox_bact_type"/>
</dbReference>
<organism evidence="3 4">
    <name type="scientific">Rhodococcoides kroppenstedtii</name>
    <dbReference type="NCBI Taxonomy" id="293050"/>
    <lineage>
        <taxon>Bacteria</taxon>
        <taxon>Bacillati</taxon>
        <taxon>Actinomycetota</taxon>
        <taxon>Actinomycetes</taxon>
        <taxon>Mycobacteriales</taxon>
        <taxon>Nocardiaceae</taxon>
        <taxon>Rhodococcoides</taxon>
    </lineage>
</organism>
<dbReference type="PANTHER" id="PTHR46797">
    <property type="entry name" value="HTH-TYPE TRANSCRIPTIONAL REGULATOR"/>
    <property type="match status" value="1"/>
</dbReference>
<proteinExistence type="predicted"/>
<dbReference type="Proteomes" id="UP000182054">
    <property type="component" value="Unassembled WGS sequence"/>
</dbReference>
<protein>
    <submittedName>
        <fullName evidence="3">Transcriptional regulator, XRE family</fullName>
    </submittedName>
</protein>
<dbReference type="GO" id="GO:0003700">
    <property type="term" value="F:DNA-binding transcription factor activity"/>
    <property type="evidence" value="ECO:0007669"/>
    <property type="project" value="TreeGrafter"/>
</dbReference>
<evidence type="ECO:0000259" key="2">
    <source>
        <dbReference type="PROSITE" id="PS50943"/>
    </source>
</evidence>
<dbReference type="Pfam" id="PF01381">
    <property type="entry name" value="HTH_3"/>
    <property type="match status" value="1"/>
</dbReference>
<keyword evidence="1" id="KW-0238">DNA-binding</keyword>
<dbReference type="Gene3D" id="1.10.260.40">
    <property type="entry name" value="lambda repressor-like DNA-binding domains"/>
    <property type="match status" value="2"/>
</dbReference>
<gene>
    <name evidence="3" type="ORF">SAMN05444374_103254</name>
</gene>
<feature type="domain" description="HTH cro/C1-type" evidence="2">
    <location>
        <begin position="85"/>
        <end position="137"/>
    </location>
</feature>
<dbReference type="GO" id="GO:0003677">
    <property type="term" value="F:DNA binding"/>
    <property type="evidence" value="ECO:0007669"/>
    <property type="project" value="UniProtKB-KW"/>
</dbReference>
<dbReference type="SUPFAM" id="SSF47413">
    <property type="entry name" value="lambda repressor-like DNA-binding domains"/>
    <property type="match status" value="2"/>
</dbReference>